<dbReference type="Proteomes" id="UP000075799">
    <property type="component" value="Unassembled WGS sequence"/>
</dbReference>
<dbReference type="AlphaFoldDB" id="A0A162G8K9"/>
<name>A0A162G8K9_BDEBC</name>
<feature type="chain" id="PRO_5007834566" evidence="1">
    <location>
        <begin position="21"/>
        <end position="97"/>
    </location>
</feature>
<reference evidence="2 3" key="1">
    <citation type="submission" date="2016-03" db="EMBL/GenBank/DDBJ databases">
        <authorList>
            <person name="Ploux O."/>
        </authorList>
    </citation>
    <scope>NUCLEOTIDE SEQUENCE [LARGE SCALE GENOMIC DNA]</scope>
    <source>
        <strain evidence="2 3">EC13</strain>
    </source>
</reference>
<evidence type="ECO:0000256" key="1">
    <source>
        <dbReference type="SAM" id="SignalP"/>
    </source>
</evidence>
<dbReference type="OrthoDB" id="9794260at2"/>
<accession>A0A162G8K9</accession>
<evidence type="ECO:0000313" key="2">
    <source>
        <dbReference type="EMBL" id="KYG65285.1"/>
    </source>
</evidence>
<dbReference type="RefSeq" id="WP_063207349.1">
    <property type="nucleotide sequence ID" value="NZ_LUKD01000005.1"/>
</dbReference>
<sequence>MRNIFSIIALVIFVSSTAQAFSCGDRFVDFAKDQIINHINKIPHDADTVEGIHYYWIDWGGLPEHISITQASLNCLKDHGVMEPFKAGNNILWRKAR</sequence>
<keyword evidence="1" id="KW-0732">Signal</keyword>
<comment type="caution">
    <text evidence="2">The sequence shown here is derived from an EMBL/GenBank/DDBJ whole genome shotgun (WGS) entry which is preliminary data.</text>
</comment>
<protein>
    <submittedName>
        <fullName evidence="2">Uncharacterized protein</fullName>
    </submittedName>
</protein>
<proteinExistence type="predicted"/>
<organism evidence="2 3">
    <name type="scientific">Bdellovibrio bacteriovorus</name>
    <dbReference type="NCBI Taxonomy" id="959"/>
    <lineage>
        <taxon>Bacteria</taxon>
        <taxon>Pseudomonadati</taxon>
        <taxon>Bdellovibrionota</taxon>
        <taxon>Bdellovibrionia</taxon>
        <taxon>Bdellovibrionales</taxon>
        <taxon>Pseudobdellovibrionaceae</taxon>
        <taxon>Bdellovibrio</taxon>
    </lineage>
</organism>
<dbReference type="EMBL" id="LUKD01000005">
    <property type="protein sequence ID" value="KYG65285.1"/>
    <property type="molecule type" value="Genomic_DNA"/>
</dbReference>
<gene>
    <name evidence="2" type="ORF">AZI87_12070</name>
</gene>
<feature type="signal peptide" evidence="1">
    <location>
        <begin position="1"/>
        <end position="20"/>
    </location>
</feature>
<evidence type="ECO:0000313" key="3">
    <source>
        <dbReference type="Proteomes" id="UP000075799"/>
    </source>
</evidence>